<dbReference type="CDD" id="cd06170">
    <property type="entry name" value="LuxR_C_like"/>
    <property type="match status" value="1"/>
</dbReference>
<evidence type="ECO:0000256" key="2">
    <source>
        <dbReference type="PROSITE-ProRule" id="PRU00169"/>
    </source>
</evidence>
<dbReference type="PROSITE" id="PS00622">
    <property type="entry name" value="HTH_LUXR_1"/>
    <property type="match status" value="1"/>
</dbReference>
<comment type="caution">
    <text evidence="5">The sequence shown here is derived from an EMBL/GenBank/DDBJ whole genome shotgun (WGS) entry which is preliminary data.</text>
</comment>
<dbReference type="Gene3D" id="3.40.50.2300">
    <property type="match status" value="1"/>
</dbReference>
<dbReference type="GO" id="GO:0000160">
    <property type="term" value="P:phosphorelay signal transduction system"/>
    <property type="evidence" value="ECO:0007669"/>
    <property type="project" value="InterPro"/>
</dbReference>
<keyword evidence="1 5" id="KW-0238">DNA-binding</keyword>
<dbReference type="EMBL" id="WTYK01000003">
    <property type="protein sequence ID" value="MXP41373.1"/>
    <property type="molecule type" value="Genomic_DNA"/>
</dbReference>
<dbReference type="PROSITE" id="PS50043">
    <property type="entry name" value="HTH_LUXR_2"/>
    <property type="match status" value="1"/>
</dbReference>
<reference evidence="5 6" key="1">
    <citation type="submission" date="2019-12" db="EMBL/GenBank/DDBJ databases">
        <title>Genomic-based taxomic classification of the family Erythrobacteraceae.</title>
        <authorList>
            <person name="Xu L."/>
        </authorList>
    </citation>
    <scope>NUCLEOTIDE SEQUENCE [LARGE SCALE GENOMIC DNA]</scope>
    <source>
        <strain evidence="5 6">MCCC 1K02066</strain>
    </source>
</reference>
<dbReference type="SUPFAM" id="SSF46894">
    <property type="entry name" value="C-terminal effector domain of the bipartite response regulators"/>
    <property type="match status" value="1"/>
</dbReference>
<comment type="caution">
    <text evidence="2">Lacks conserved residue(s) required for the propagation of feature annotation.</text>
</comment>
<dbReference type="Pfam" id="PF00196">
    <property type="entry name" value="GerE"/>
    <property type="match status" value="1"/>
</dbReference>
<accession>A0A6I4UV36</accession>
<dbReference type="InterPro" id="IPR001789">
    <property type="entry name" value="Sig_transdc_resp-reg_receiver"/>
</dbReference>
<feature type="domain" description="HTH luxR-type" evidence="3">
    <location>
        <begin position="147"/>
        <end position="212"/>
    </location>
</feature>
<dbReference type="PROSITE" id="PS50110">
    <property type="entry name" value="RESPONSE_REGULATORY"/>
    <property type="match status" value="1"/>
</dbReference>
<dbReference type="PANTHER" id="PTHR45566">
    <property type="entry name" value="HTH-TYPE TRANSCRIPTIONAL REGULATOR YHJB-RELATED"/>
    <property type="match status" value="1"/>
</dbReference>
<dbReference type="Proteomes" id="UP000469159">
    <property type="component" value="Unassembled WGS sequence"/>
</dbReference>
<feature type="domain" description="Response regulatory" evidence="4">
    <location>
        <begin position="4"/>
        <end position="117"/>
    </location>
</feature>
<name>A0A6I4UV36_9SPHN</name>
<dbReference type="GO" id="GO:0006355">
    <property type="term" value="P:regulation of DNA-templated transcription"/>
    <property type="evidence" value="ECO:0007669"/>
    <property type="project" value="InterPro"/>
</dbReference>
<evidence type="ECO:0000259" key="4">
    <source>
        <dbReference type="PROSITE" id="PS50110"/>
    </source>
</evidence>
<dbReference type="RefSeq" id="WP_160746226.1">
    <property type="nucleotide sequence ID" value="NZ_WTYK01000003.1"/>
</dbReference>
<dbReference type="OrthoDB" id="9814495at2"/>
<dbReference type="AlphaFoldDB" id="A0A6I4UV36"/>
<dbReference type="SUPFAM" id="SSF52172">
    <property type="entry name" value="CheY-like"/>
    <property type="match status" value="1"/>
</dbReference>
<sequence length="220" mass="23883">MSINICLICSQDITREGLGHIIASGGFNVIESSDCVDNISCSPPESEVLFVVDCPNSIEQSDTVETIRNRFRQAKIVVLSDHFDVQTMLDCFARGAQGYIIKSMKSARLLASLRLAALGEKVVPSDFVDAIGGQQGLDYAKSNSAESAIEEVNLSPRELDVLCCLMAGYPNKIIARQLDVCEATVKVHVKAILRKLNVHNRTQAAIWANSRGLTESLVGS</sequence>
<evidence type="ECO:0000313" key="6">
    <source>
        <dbReference type="Proteomes" id="UP000469159"/>
    </source>
</evidence>
<evidence type="ECO:0000313" key="5">
    <source>
        <dbReference type="EMBL" id="MXP41373.1"/>
    </source>
</evidence>
<dbReference type="SMART" id="SM00421">
    <property type="entry name" value="HTH_LUXR"/>
    <property type="match status" value="1"/>
</dbReference>
<evidence type="ECO:0000259" key="3">
    <source>
        <dbReference type="PROSITE" id="PS50043"/>
    </source>
</evidence>
<protein>
    <submittedName>
        <fullName evidence="5">DNA-binding response regulator</fullName>
    </submittedName>
</protein>
<dbReference type="InterPro" id="IPR000792">
    <property type="entry name" value="Tscrpt_reg_LuxR_C"/>
</dbReference>
<keyword evidence="6" id="KW-1185">Reference proteome</keyword>
<dbReference type="InterPro" id="IPR011006">
    <property type="entry name" value="CheY-like_superfamily"/>
</dbReference>
<dbReference type="InterPro" id="IPR051015">
    <property type="entry name" value="EvgA-like"/>
</dbReference>
<organism evidence="5 6">
    <name type="scientific">Croceibacterium soli</name>
    <dbReference type="NCBI Taxonomy" id="1739690"/>
    <lineage>
        <taxon>Bacteria</taxon>
        <taxon>Pseudomonadati</taxon>
        <taxon>Pseudomonadota</taxon>
        <taxon>Alphaproteobacteria</taxon>
        <taxon>Sphingomonadales</taxon>
        <taxon>Erythrobacteraceae</taxon>
        <taxon>Croceibacterium</taxon>
    </lineage>
</organism>
<proteinExistence type="predicted"/>
<gene>
    <name evidence="5" type="ORF">GRI75_06925</name>
</gene>
<evidence type="ECO:0000256" key="1">
    <source>
        <dbReference type="ARBA" id="ARBA00023125"/>
    </source>
</evidence>
<dbReference type="GO" id="GO:0003677">
    <property type="term" value="F:DNA binding"/>
    <property type="evidence" value="ECO:0007669"/>
    <property type="project" value="UniProtKB-KW"/>
</dbReference>
<dbReference type="InterPro" id="IPR016032">
    <property type="entry name" value="Sig_transdc_resp-reg_C-effctor"/>
</dbReference>
<dbReference type="PANTHER" id="PTHR45566:SF2">
    <property type="entry name" value="NARL SUBFAMILY"/>
    <property type="match status" value="1"/>
</dbReference>
<dbReference type="PRINTS" id="PR00038">
    <property type="entry name" value="HTHLUXR"/>
</dbReference>